<dbReference type="GeneID" id="19205384"/>
<dbReference type="CDD" id="cd09917">
    <property type="entry name" value="F-box_SF"/>
    <property type="match status" value="1"/>
</dbReference>
<name>A0A5M3MM99_CONPW</name>
<dbReference type="AlphaFoldDB" id="A0A5M3MM99"/>
<dbReference type="Proteomes" id="UP000053558">
    <property type="component" value="Unassembled WGS sequence"/>
</dbReference>
<proteinExistence type="predicted"/>
<evidence type="ECO:0000313" key="2">
    <source>
        <dbReference type="EMBL" id="EIW80157.1"/>
    </source>
</evidence>
<protein>
    <recommendedName>
        <fullName evidence="1">F-box domain-containing protein</fullName>
    </recommendedName>
</protein>
<dbReference type="OrthoDB" id="2745718at2759"/>
<dbReference type="Pfam" id="PF12937">
    <property type="entry name" value="F-box-like"/>
    <property type="match status" value="1"/>
</dbReference>
<keyword evidence="3" id="KW-1185">Reference proteome</keyword>
<gene>
    <name evidence="2" type="ORF">CONPUDRAFT_165754</name>
</gene>
<evidence type="ECO:0000259" key="1">
    <source>
        <dbReference type="Pfam" id="PF12937"/>
    </source>
</evidence>
<accession>A0A5M3MM99</accession>
<dbReference type="EMBL" id="JH711579">
    <property type="protein sequence ID" value="EIW80157.1"/>
    <property type="molecule type" value="Genomic_DNA"/>
</dbReference>
<dbReference type="KEGG" id="cput:CONPUDRAFT_165754"/>
<dbReference type="InterPro" id="IPR036047">
    <property type="entry name" value="F-box-like_dom_sf"/>
</dbReference>
<dbReference type="RefSeq" id="XP_007769174.1">
    <property type="nucleotide sequence ID" value="XM_007770984.1"/>
</dbReference>
<dbReference type="SUPFAM" id="SSF81383">
    <property type="entry name" value="F-box domain"/>
    <property type="match status" value="1"/>
</dbReference>
<feature type="domain" description="F-box" evidence="1">
    <location>
        <begin position="7"/>
        <end position="42"/>
    </location>
</feature>
<dbReference type="InterPro" id="IPR001810">
    <property type="entry name" value="F-box_dom"/>
</dbReference>
<organism evidence="2 3">
    <name type="scientific">Coniophora puteana (strain RWD-64-598)</name>
    <name type="common">Brown rot fungus</name>
    <dbReference type="NCBI Taxonomy" id="741705"/>
    <lineage>
        <taxon>Eukaryota</taxon>
        <taxon>Fungi</taxon>
        <taxon>Dikarya</taxon>
        <taxon>Basidiomycota</taxon>
        <taxon>Agaricomycotina</taxon>
        <taxon>Agaricomycetes</taxon>
        <taxon>Agaricomycetidae</taxon>
        <taxon>Boletales</taxon>
        <taxon>Coniophorineae</taxon>
        <taxon>Coniophoraceae</taxon>
        <taxon>Coniophora</taxon>
    </lineage>
</organism>
<evidence type="ECO:0000313" key="3">
    <source>
        <dbReference type="Proteomes" id="UP000053558"/>
    </source>
</evidence>
<sequence>MSGRNLALPDELLVATFLDLNIASITACRQTCKRFQQIIEDSVHVQYHVELQLACMKNGPNSDMSTASRHSMLRARRRAWEALSWSTPEPVLLPTPPGVTKWKLVGGILCVAGSGFIQCICLPSLIRGIEQREWRIDHTCGEGGLNWDFCHDPSQDLLVLFGEFKLSDEEESHSAFRVHLLTLSTGAPHPAATSSVLLYAPEFRYWDLSVRLTLQVCGQHFGMVMEDHDCKERPKFAVWNCVSGLKEMEIDDCSLSILNSFLLLPDDLLLLGVESYSQEGPDEVIETYIGVYDLERTAQSVPYTLDNEDDQSCIFKLRFPPKFAGGGVFITSTPLSADKHVTGNGSVECASPFVFASEAQLIVVYLNIHWSGVATRVFFPAAIIAKHVCSVRGSGALGVDIPWSEWGRSSRVTMDTFRTKGGYGRNEWYRDSTLGLRFAAVLDHILSQEEWMRLELYGLVAVKDFNPMAHAARSNLGEAWTRPQPETKHWEARFRVAWRKVDGSSRWWDSCLLDEDAIVLVSEDRSGGPLFAVMSLKEPREEPTGGV</sequence>
<reference evidence="3" key="1">
    <citation type="journal article" date="2012" name="Science">
        <title>The Paleozoic origin of enzymatic lignin decomposition reconstructed from 31 fungal genomes.</title>
        <authorList>
            <person name="Floudas D."/>
            <person name="Binder M."/>
            <person name="Riley R."/>
            <person name="Barry K."/>
            <person name="Blanchette R.A."/>
            <person name="Henrissat B."/>
            <person name="Martinez A.T."/>
            <person name="Otillar R."/>
            <person name="Spatafora J.W."/>
            <person name="Yadav J.S."/>
            <person name="Aerts A."/>
            <person name="Benoit I."/>
            <person name="Boyd A."/>
            <person name="Carlson A."/>
            <person name="Copeland A."/>
            <person name="Coutinho P.M."/>
            <person name="de Vries R.P."/>
            <person name="Ferreira P."/>
            <person name="Findley K."/>
            <person name="Foster B."/>
            <person name="Gaskell J."/>
            <person name="Glotzer D."/>
            <person name="Gorecki P."/>
            <person name="Heitman J."/>
            <person name="Hesse C."/>
            <person name="Hori C."/>
            <person name="Igarashi K."/>
            <person name="Jurgens J.A."/>
            <person name="Kallen N."/>
            <person name="Kersten P."/>
            <person name="Kohler A."/>
            <person name="Kuees U."/>
            <person name="Kumar T.K.A."/>
            <person name="Kuo A."/>
            <person name="LaButti K."/>
            <person name="Larrondo L.F."/>
            <person name="Lindquist E."/>
            <person name="Ling A."/>
            <person name="Lombard V."/>
            <person name="Lucas S."/>
            <person name="Lundell T."/>
            <person name="Martin R."/>
            <person name="McLaughlin D.J."/>
            <person name="Morgenstern I."/>
            <person name="Morin E."/>
            <person name="Murat C."/>
            <person name="Nagy L.G."/>
            <person name="Nolan M."/>
            <person name="Ohm R.A."/>
            <person name="Patyshakuliyeva A."/>
            <person name="Rokas A."/>
            <person name="Ruiz-Duenas F.J."/>
            <person name="Sabat G."/>
            <person name="Salamov A."/>
            <person name="Samejima M."/>
            <person name="Schmutz J."/>
            <person name="Slot J.C."/>
            <person name="St John F."/>
            <person name="Stenlid J."/>
            <person name="Sun H."/>
            <person name="Sun S."/>
            <person name="Syed K."/>
            <person name="Tsang A."/>
            <person name="Wiebenga A."/>
            <person name="Young D."/>
            <person name="Pisabarro A."/>
            <person name="Eastwood D.C."/>
            <person name="Martin F."/>
            <person name="Cullen D."/>
            <person name="Grigoriev I.V."/>
            <person name="Hibbett D.S."/>
        </authorList>
    </citation>
    <scope>NUCLEOTIDE SEQUENCE [LARGE SCALE GENOMIC DNA]</scope>
    <source>
        <strain evidence="3">RWD-64-598 SS2</strain>
    </source>
</reference>
<comment type="caution">
    <text evidence="2">The sequence shown here is derived from an EMBL/GenBank/DDBJ whole genome shotgun (WGS) entry which is preliminary data.</text>
</comment>